<dbReference type="Proteomes" id="UP000031668">
    <property type="component" value="Unassembled WGS sequence"/>
</dbReference>
<protein>
    <submittedName>
        <fullName evidence="1">Uncharacterized protein</fullName>
    </submittedName>
</protein>
<dbReference type="AlphaFoldDB" id="A0A0C2N071"/>
<proteinExistence type="predicted"/>
<evidence type="ECO:0000313" key="1">
    <source>
        <dbReference type="EMBL" id="KII69765.1"/>
    </source>
</evidence>
<keyword evidence="2" id="KW-1185">Reference proteome</keyword>
<name>A0A0C2N071_THEKT</name>
<comment type="caution">
    <text evidence="1">The sequence shown here is derived from an EMBL/GenBank/DDBJ whole genome shotgun (WGS) entry which is preliminary data.</text>
</comment>
<sequence length="168" mass="20109">MDTNIYNSCCMRYKIFGDDIREAYSSYSLVRVDERKFYSTTEHVEYRMPNVEDLKNKIRIDQVISILKLKNIYYKCRLEEKSKEQNSDVDFIGPIHLNDDCNKYIIIFIEIYYKVVYVESMLDDNVLTPANSLIKLIALTFYVSDNLYSEKRTRLELEMFQNHCQTKN</sequence>
<organism evidence="1 2">
    <name type="scientific">Thelohanellus kitauei</name>
    <name type="common">Myxosporean</name>
    <dbReference type="NCBI Taxonomy" id="669202"/>
    <lineage>
        <taxon>Eukaryota</taxon>
        <taxon>Metazoa</taxon>
        <taxon>Cnidaria</taxon>
        <taxon>Myxozoa</taxon>
        <taxon>Myxosporea</taxon>
        <taxon>Bivalvulida</taxon>
        <taxon>Platysporina</taxon>
        <taxon>Myxobolidae</taxon>
        <taxon>Thelohanellus</taxon>
    </lineage>
</organism>
<dbReference type="EMBL" id="JWZT01002284">
    <property type="protein sequence ID" value="KII69765.1"/>
    <property type="molecule type" value="Genomic_DNA"/>
</dbReference>
<accession>A0A0C2N071</accession>
<evidence type="ECO:0000313" key="2">
    <source>
        <dbReference type="Proteomes" id="UP000031668"/>
    </source>
</evidence>
<gene>
    <name evidence="1" type="ORF">RF11_11766</name>
</gene>
<reference evidence="1 2" key="1">
    <citation type="journal article" date="2014" name="Genome Biol. Evol.">
        <title>The genome of the myxosporean Thelohanellus kitauei shows adaptations to nutrient acquisition within its fish host.</title>
        <authorList>
            <person name="Yang Y."/>
            <person name="Xiong J."/>
            <person name="Zhou Z."/>
            <person name="Huo F."/>
            <person name="Miao W."/>
            <person name="Ran C."/>
            <person name="Liu Y."/>
            <person name="Zhang J."/>
            <person name="Feng J."/>
            <person name="Wang M."/>
            <person name="Wang M."/>
            <person name="Wang L."/>
            <person name="Yao B."/>
        </authorList>
    </citation>
    <scope>NUCLEOTIDE SEQUENCE [LARGE SCALE GENOMIC DNA]</scope>
    <source>
        <strain evidence="1">Wuqing</strain>
    </source>
</reference>